<proteinExistence type="predicted"/>
<gene>
    <name evidence="2" type="ORF">TBCH5v1_0210</name>
</gene>
<dbReference type="InterPro" id="IPR043519">
    <property type="entry name" value="NT_sf"/>
</dbReference>
<dbReference type="PANTHER" id="PTHR33933">
    <property type="entry name" value="NUCLEOTIDYLTRANSFERASE"/>
    <property type="match status" value="1"/>
</dbReference>
<dbReference type="Proteomes" id="UP000066042">
    <property type="component" value="Chromosome"/>
</dbReference>
<dbReference type="AlphaFoldDB" id="A0A0S1X8U9"/>
<evidence type="ECO:0000259" key="1">
    <source>
        <dbReference type="Pfam" id="PF01909"/>
    </source>
</evidence>
<dbReference type="CDD" id="cd05403">
    <property type="entry name" value="NT_KNTase_like"/>
    <property type="match status" value="1"/>
</dbReference>
<dbReference type="PATRIC" id="fig|55802.8.peg.207"/>
<dbReference type="Gene3D" id="3.30.460.10">
    <property type="entry name" value="Beta Polymerase, domain 2"/>
    <property type="match status" value="1"/>
</dbReference>
<dbReference type="EMBL" id="CP013050">
    <property type="protein sequence ID" value="ALM74188.1"/>
    <property type="molecule type" value="Genomic_DNA"/>
</dbReference>
<dbReference type="PANTHER" id="PTHR33933:SF1">
    <property type="entry name" value="PROTEIN ADENYLYLTRANSFERASE MNTA-RELATED"/>
    <property type="match status" value="1"/>
</dbReference>
<dbReference type="STRING" id="55802.TBCH5v1_0210"/>
<sequence>MKDYKKIAEEFGREVSKLLGDQLVKVILFGSVARGKERENSDIDVLIIVRDNSWKIQQDVSGIVLKYLIKYGVYISVKVVTEEEFEIMRDMHSSFYHEVFREGIRIA</sequence>
<reference evidence="2 3" key="1">
    <citation type="journal article" date="2016" name="Genome Announc.">
        <title>Complete genome sequence of the hyperthermophilic and piezophilic archaeon Thermococcus barophilus Ch5, capable of growth at the expense of hydrogenogenesis from carbon monoxide and formate.</title>
        <authorList>
            <person name="Oger P."/>
            <person name="Sokolova T.G."/>
            <person name="Kozhevnikova D.A."/>
            <person name="Taranov E.A."/>
            <person name="Vannier P."/>
            <person name="Lee H.S."/>
            <person name="Kwon K.K."/>
            <person name="Kang S.G."/>
            <person name="Lee J.H."/>
            <person name="Bonch-Osmolovskaya E.A."/>
            <person name="Lebedinsky A.V."/>
        </authorList>
    </citation>
    <scope>NUCLEOTIDE SEQUENCE [LARGE SCALE GENOMIC DNA]</scope>
    <source>
        <strain evidence="3">Ch5</strain>
    </source>
</reference>
<evidence type="ECO:0000313" key="2">
    <source>
        <dbReference type="EMBL" id="ALM74188.1"/>
    </source>
</evidence>
<dbReference type="InterPro" id="IPR052548">
    <property type="entry name" value="Type_VII_TA_antitoxin"/>
</dbReference>
<evidence type="ECO:0000313" key="3">
    <source>
        <dbReference type="Proteomes" id="UP000066042"/>
    </source>
</evidence>
<feature type="domain" description="Polymerase nucleotidyl transferase" evidence="1">
    <location>
        <begin position="13"/>
        <end position="86"/>
    </location>
</feature>
<dbReference type="InterPro" id="IPR002934">
    <property type="entry name" value="Polymerase_NTP_transf_dom"/>
</dbReference>
<dbReference type="Pfam" id="PF01909">
    <property type="entry name" value="NTP_transf_2"/>
    <property type="match status" value="1"/>
</dbReference>
<dbReference type="SUPFAM" id="SSF81301">
    <property type="entry name" value="Nucleotidyltransferase"/>
    <property type="match status" value="1"/>
</dbReference>
<organism evidence="2 3">
    <name type="scientific">Thermococcus barophilus</name>
    <dbReference type="NCBI Taxonomy" id="55802"/>
    <lineage>
        <taxon>Archaea</taxon>
        <taxon>Methanobacteriati</taxon>
        <taxon>Methanobacteriota</taxon>
        <taxon>Thermococci</taxon>
        <taxon>Thermococcales</taxon>
        <taxon>Thermococcaceae</taxon>
        <taxon>Thermococcus</taxon>
    </lineage>
</organism>
<dbReference type="GeneID" id="10040489"/>
<dbReference type="GeneID" id="26135503"/>
<dbReference type="GO" id="GO:0016779">
    <property type="term" value="F:nucleotidyltransferase activity"/>
    <property type="evidence" value="ECO:0007669"/>
    <property type="project" value="InterPro"/>
</dbReference>
<dbReference type="OMA" id="DIAYEFN"/>
<dbReference type="RefSeq" id="WP_013466446.1">
    <property type="nucleotide sequence ID" value="NZ_CP013050.1"/>
</dbReference>
<name>A0A0S1X8U9_THEBA</name>
<accession>A0A0S1X8U9</accession>
<protein>
    <recommendedName>
        <fullName evidence="1">Polymerase nucleotidyl transferase domain-containing protein</fullName>
    </recommendedName>
</protein>